<evidence type="ECO:0000256" key="2">
    <source>
        <dbReference type="SAM" id="Phobius"/>
    </source>
</evidence>
<dbReference type="AlphaFoldDB" id="A0A1B1YX88"/>
<feature type="domain" description="Mce/MlaD" evidence="3">
    <location>
        <begin position="40"/>
        <end position="115"/>
    </location>
</feature>
<evidence type="ECO:0000313" key="5">
    <source>
        <dbReference type="Proteomes" id="UP000092952"/>
    </source>
</evidence>
<dbReference type="PANTHER" id="PTHR36698:SF2">
    <property type="entry name" value="MCE_MLAD DOMAIN-CONTAINING PROTEIN"/>
    <property type="match status" value="1"/>
</dbReference>
<dbReference type="RefSeq" id="WP_068807361.1">
    <property type="nucleotide sequence ID" value="NZ_CP014671.1"/>
</dbReference>
<dbReference type="Pfam" id="PF02470">
    <property type="entry name" value="MlaD"/>
    <property type="match status" value="1"/>
</dbReference>
<keyword evidence="2" id="KW-0472">Membrane</keyword>
<gene>
    <name evidence="4" type="ORF">PG2T_15095</name>
</gene>
<evidence type="ECO:0000259" key="3">
    <source>
        <dbReference type="Pfam" id="PF02470"/>
    </source>
</evidence>
<dbReference type="InParanoid" id="A0A1B1YX88"/>
<dbReference type="OrthoDB" id="9806984at2"/>
<dbReference type="STRING" id="1810504.PG2T_15095"/>
<accession>A0A1B1YX88</accession>
<dbReference type="KEGG" id="gbi:PG2T_15095"/>
<name>A0A1B1YX88_9GAMM</name>
<dbReference type="InterPro" id="IPR003399">
    <property type="entry name" value="Mce/MlaD"/>
</dbReference>
<feature type="region of interest" description="Disordered" evidence="1">
    <location>
        <begin position="285"/>
        <end position="305"/>
    </location>
</feature>
<protein>
    <recommendedName>
        <fullName evidence="3">Mce/MlaD domain-containing protein</fullName>
    </recommendedName>
</protein>
<keyword evidence="5" id="KW-1185">Reference proteome</keyword>
<dbReference type="Proteomes" id="UP000092952">
    <property type="component" value="Chromosome"/>
</dbReference>
<evidence type="ECO:0000313" key="4">
    <source>
        <dbReference type="EMBL" id="ANX05379.1"/>
    </source>
</evidence>
<sequence>MQARVAYVAVGAFVLLLGAALIGLGLWLGSGREAGEFRFYYAYTKDSVASLSPSSRVTYRGVEVGRVEAVELDPADSTQVRLTFKIRRDVPIKTDTVATLAVQGLTGLGSVELSGGSPDAPLLEHTKGSDYPVIQMQPSLMTRLDTALTLAMSTLEQASHRLLVILNDDNAQAIGAILANTKHITGALAGQSDRLDRTLGDLERLAKSGAQAGETLAPRIEQVLRQTEQLLATLRSTGEQVGTTARDSRRQLEYTGGVLLPQVERAVDELGSAAGSLRELGDRLSANPQMLLLGPPQREPGPGER</sequence>
<dbReference type="PANTHER" id="PTHR36698">
    <property type="entry name" value="BLL5892 PROTEIN"/>
    <property type="match status" value="1"/>
</dbReference>
<proteinExistence type="predicted"/>
<organism evidence="4 5">
    <name type="scientific">Immundisolibacter cernigliae</name>
    <dbReference type="NCBI Taxonomy" id="1810504"/>
    <lineage>
        <taxon>Bacteria</taxon>
        <taxon>Pseudomonadati</taxon>
        <taxon>Pseudomonadota</taxon>
        <taxon>Gammaproteobacteria</taxon>
        <taxon>Immundisolibacterales</taxon>
        <taxon>Immundisolibacteraceae</taxon>
        <taxon>Immundisolibacter</taxon>
    </lineage>
</organism>
<dbReference type="EMBL" id="CP014671">
    <property type="protein sequence ID" value="ANX05379.1"/>
    <property type="molecule type" value="Genomic_DNA"/>
</dbReference>
<evidence type="ECO:0000256" key="1">
    <source>
        <dbReference type="SAM" id="MobiDB-lite"/>
    </source>
</evidence>
<keyword evidence="2" id="KW-1133">Transmembrane helix</keyword>
<feature type="transmembrane region" description="Helical" evidence="2">
    <location>
        <begin position="6"/>
        <end position="28"/>
    </location>
</feature>
<keyword evidence="2" id="KW-0812">Transmembrane</keyword>
<reference evidence="5" key="1">
    <citation type="submission" date="2016-03" db="EMBL/GenBank/DDBJ databases">
        <title>Complete genome sequence of Solimmundus cernigliae, representing a novel lineage of polycyclic aromatic hydrocarbon degraders within the Gammaproteobacteria.</title>
        <authorList>
            <person name="Singleton D.R."/>
            <person name="Dickey A.N."/>
            <person name="Scholl E.H."/>
            <person name="Wright F.A."/>
            <person name="Aitken M.D."/>
        </authorList>
    </citation>
    <scope>NUCLEOTIDE SEQUENCE [LARGE SCALE GENOMIC DNA]</scope>
    <source>
        <strain evidence="5">TR3.2</strain>
    </source>
</reference>